<reference evidence="4" key="1">
    <citation type="journal article" date="2008" name="Nat. Genet.">
        <title>The Pristionchus pacificus genome provides a unique perspective on nematode lifestyle and parasitism.</title>
        <authorList>
            <person name="Dieterich C."/>
            <person name="Clifton S.W."/>
            <person name="Schuster L.N."/>
            <person name="Chinwalla A."/>
            <person name="Delehaunty K."/>
            <person name="Dinkelacker I."/>
            <person name="Fulton L."/>
            <person name="Fulton R."/>
            <person name="Godfrey J."/>
            <person name="Minx P."/>
            <person name="Mitreva M."/>
            <person name="Roeseler W."/>
            <person name="Tian H."/>
            <person name="Witte H."/>
            <person name="Yang S.P."/>
            <person name="Wilson R.K."/>
            <person name="Sommer R.J."/>
        </authorList>
    </citation>
    <scope>NUCLEOTIDE SEQUENCE [LARGE SCALE GENOMIC DNA]</scope>
    <source>
        <strain evidence="4">PS312</strain>
    </source>
</reference>
<accession>A0A2A6CX63</accession>
<proteinExistence type="predicted"/>
<dbReference type="AlphaFoldDB" id="A0A2A6CX63"/>
<feature type="transmembrane region" description="Helical" evidence="2">
    <location>
        <begin position="186"/>
        <end position="207"/>
    </location>
</feature>
<evidence type="ECO:0000313" key="4">
    <source>
        <dbReference type="Proteomes" id="UP000005239"/>
    </source>
</evidence>
<reference evidence="3" key="2">
    <citation type="submission" date="2022-06" db="UniProtKB">
        <authorList>
            <consortium name="EnsemblMetazoa"/>
        </authorList>
    </citation>
    <scope>IDENTIFICATION</scope>
    <source>
        <strain evidence="3">PS312</strain>
    </source>
</reference>
<evidence type="ECO:0000256" key="1">
    <source>
        <dbReference type="SAM" id="MobiDB-lite"/>
    </source>
</evidence>
<keyword evidence="4" id="KW-1185">Reference proteome</keyword>
<feature type="compositionally biased region" description="Basic and acidic residues" evidence="1">
    <location>
        <begin position="127"/>
        <end position="143"/>
    </location>
</feature>
<dbReference type="EnsemblMetazoa" id="PPA36575.1">
    <property type="protein sequence ID" value="PPA36575.1"/>
    <property type="gene ID" value="WBGene00274944"/>
</dbReference>
<keyword evidence="2" id="KW-0812">Transmembrane</keyword>
<gene>
    <name evidence="3" type="primary">WBGene00274944</name>
</gene>
<feature type="region of interest" description="Disordered" evidence="1">
    <location>
        <begin position="127"/>
        <end position="170"/>
    </location>
</feature>
<keyword evidence="2" id="KW-1133">Transmembrane helix</keyword>
<keyword evidence="2" id="KW-0472">Membrane</keyword>
<feature type="compositionally biased region" description="Polar residues" evidence="1">
    <location>
        <begin position="144"/>
        <end position="156"/>
    </location>
</feature>
<evidence type="ECO:0000256" key="2">
    <source>
        <dbReference type="SAM" id="Phobius"/>
    </source>
</evidence>
<evidence type="ECO:0000313" key="3">
    <source>
        <dbReference type="EnsemblMetazoa" id="PPA36575.1"/>
    </source>
</evidence>
<accession>A0A8R1UNA3</accession>
<name>A0A2A6CX63_PRIPA</name>
<protein>
    <submittedName>
        <fullName evidence="3">Uncharacterized protein</fullName>
    </submittedName>
</protein>
<sequence>MPTPFKDKKWQADMNGNYFHDNGWAEYINASKSDRMLSDREVQFTIVEKLSIGCARKICSLCLVVPPPFPNCTDCEKAFVKIPRNDFECAALTCKYPATQIFIQYGKFVEADGKGLSHVNVDPVCRKGEKSKSTKSDNDKGNEGNETGPQPSQQYGKVTRSRKPSNNLESKAGVGDWLKNNWVSSILVPLIIIGIIGGCIIFLVAMVRTKDEQDQLHRQGLRMEEDIREGNCGSIARSVRTTSVSNSRSDEALV</sequence>
<organism evidence="3 4">
    <name type="scientific">Pristionchus pacificus</name>
    <name type="common">Parasitic nematode worm</name>
    <dbReference type="NCBI Taxonomy" id="54126"/>
    <lineage>
        <taxon>Eukaryota</taxon>
        <taxon>Metazoa</taxon>
        <taxon>Ecdysozoa</taxon>
        <taxon>Nematoda</taxon>
        <taxon>Chromadorea</taxon>
        <taxon>Rhabditida</taxon>
        <taxon>Rhabditina</taxon>
        <taxon>Diplogasteromorpha</taxon>
        <taxon>Diplogasteroidea</taxon>
        <taxon>Neodiplogasteridae</taxon>
        <taxon>Pristionchus</taxon>
    </lineage>
</organism>
<dbReference type="Proteomes" id="UP000005239">
    <property type="component" value="Unassembled WGS sequence"/>
</dbReference>